<dbReference type="Pfam" id="PF06119">
    <property type="entry name" value="NIDO"/>
    <property type="match status" value="1"/>
</dbReference>
<comment type="subcellular location">
    <subcellularLocation>
        <location evidence="1">Membrane</location>
    </subcellularLocation>
    <subcellularLocation>
        <location evidence="2">Secreted</location>
        <location evidence="2">Extracellular space</location>
        <location evidence="2">Extracellular matrix</location>
    </subcellularLocation>
</comment>
<dbReference type="GO" id="GO:0005509">
    <property type="term" value="F:calcium ion binding"/>
    <property type="evidence" value="ECO:0007669"/>
    <property type="project" value="InterPro"/>
</dbReference>
<name>A0A8S3T3J3_MYTED</name>
<reference evidence="15" key="1">
    <citation type="submission" date="2021-03" db="EMBL/GenBank/DDBJ databases">
        <authorList>
            <person name="Bekaert M."/>
        </authorList>
    </citation>
    <scope>NUCLEOTIDE SEQUENCE</scope>
</reference>
<dbReference type="OrthoDB" id="4062651at2759"/>
<dbReference type="PROSITE" id="PS01187">
    <property type="entry name" value="EGF_CA"/>
    <property type="match status" value="2"/>
</dbReference>
<organism evidence="15 16">
    <name type="scientific">Mytilus edulis</name>
    <name type="common">Blue mussel</name>
    <dbReference type="NCBI Taxonomy" id="6550"/>
    <lineage>
        <taxon>Eukaryota</taxon>
        <taxon>Metazoa</taxon>
        <taxon>Spiralia</taxon>
        <taxon>Lophotrochozoa</taxon>
        <taxon>Mollusca</taxon>
        <taxon>Bivalvia</taxon>
        <taxon>Autobranchia</taxon>
        <taxon>Pteriomorphia</taxon>
        <taxon>Mytilida</taxon>
        <taxon>Mytiloidea</taxon>
        <taxon>Mytilidae</taxon>
        <taxon>Mytilinae</taxon>
        <taxon>Mytilus</taxon>
    </lineage>
</organism>
<keyword evidence="7" id="KW-0677">Repeat</keyword>
<dbReference type="Pfam" id="PF07645">
    <property type="entry name" value="EGF_CA"/>
    <property type="match status" value="4"/>
</dbReference>
<keyword evidence="4" id="KW-0272">Extracellular matrix</keyword>
<dbReference type="InterPro" id="IPR000152">
    <property type="entry name" value="EGF-type_Asp/Asn_hydroxyl_site"/>
</dbReference>
<comment type="caution">
    <text evidence="12">Lacks conserved residue(s) required for the propagation of feature annotation.</text>
</comment>
<evidence type="ECO:0000256" key="2">
    <source>
        <dbReference type="ARBA" id="ARBA00004498"/>
    </source>
</evidence>
<dbReference type="GO" id="GO:0016020">
    <property type="term" value="C:membrane"/>
    <property type="evidence" value="ECO:0007669"/>
    <property type="project" value="UniProtKB-SubCell"/>
</dbReference>
<protein>
    <recommendedName>
        <fullName evidence="14">EGF-like domain-containing protein</fullName>
    </recommendedName>
</protein>
<evidence type="ECO:0000256" key="7">
    <source>
        <dbReference type="ARBA" id="ARBA00022737"/>
    </source>
</evidence>
<dbReference type="PROSITE" id="PS00010">
    <property type="entry name" value="ASX_HYDROXYL"/>
    <property type="match status" value="2"/>
</dbReference>
<dbReference type="InterPro" id="IPR049883">
    <property type="entry name" value="NOTCH1_EGF-like"/>
</dbReference>
<evidence type="ECO:0000313" key="16">
    <source>
        <dbReference type="Proteomes" id="UP000683360"/>
    </source>
</evidence>
<keyword evidence="16" id="KW-1185">Reference proteome</keyword>
<evidence type="ECO:0000259" key="14">
    <source>
        <dbReference type="PROSITE" id="PS50026"/>
    </source>
</evidence>
<evidence type="ECO:0000256" key="10">
    <source>
        <dbReference type="ARBA" id="ARBA00023157"/>
    </source>
</evidence>
<feature type="compositionally biased region" description="Low complexity" evidence="13">
    <location>
        <begin position="62"/>
        <end position="84"/>
    </location>
</feature>
<dbReference type="InterPro" id="IPR009030">
    <property type="entry name" value="Growth_fac_rcpt_cys_sf"/>
</dbReference>
<evidence type="ECO:0000256" key="13">
    <source>
        <dbReference type="SAM" id="MobiDB-lite"/>
    </source>
</evidence>
<sequence>MKSNGLLRLITGSDENRGRLEINYRDNIIITTLETTTDATTLKATTAASTLESTTILETTTQPVTTSMSTSTSTHTKNTVPTTSAAVRASEPTADSRLFGDDVSTNNLKCFTSIPFLGDSYNYLTFSSNGLACMGCRYTSYVPRELNLFSDRDIIAALWTDLVVSRSTEKMFYHLYSDDDENGDRTLIDSVLNKVSSNVNYYARTSDFSASCVYIATWENARLYGDFSLPLGILMLTHWMDFNTHLTAGGEYTMMKIENENVTFEIQARTDLATSKNGTELKKINATIFSGFAAIENGNASMQVELARDLKTMVVYGNGNDYTTQFITEENFAVRLTGIVLRRQNHTLVVAFSKSGETTADNSIFDYTDGKSWADYSHQDFVPLFIDEFDNSTLQLAYTVCGGKSDQYKACIFDYLATGDQSFADDTQSTNVEAESETAQLQNEAPEISGQESIKVVVNQSVVLNFTGQDDKADFRYSIIDQPGGDTFTSDNSTGNLTLTLTPANLNTEKSGKFGRQFVFKKYRGLGEKTVDVLCLMQLVIIWVTTVDSDGLTADAIEVVIMACSGCSGDQGTCDYDNLRNESNPNYLIASCNCTTGWSGDDCDINTDSCADNPCALGRTCIDLTPPDEVLAGRDINECLDGTNNCTSNSMCTNTDGSFTCVCLEGFQKLGSECQDIDECTERTSGCDQNCANSDGSFTCSCVYGFELIADGKCNQTIFDVCALQNLTCSYGCANTTNPGTWQCICREGYLLDSNSGNCSNINECDANVCTQNCQDTVGSYICSCYTGFKLNADKTSCSACVSPFYGDNCASQCSCGPGALRCDPSRGCVCNSAWTGTNCDVDVDECVETPGICQSDDKTCVNEDGGYEM</sequence>
<keyword evidence="8" id="KW-0106">Calcium</keyword>
<proteinExistence type="predicted"/>
<dbReference type="SUPFAM" id="SSF57184">
    <property type="entry name" value="Growth factor receptor domain"/>
    <property type="match status" value="1"/>
</dbReference>
<evidence type="ECO:0000256" key="6">
    <source>
        <dbReference type="ARBA" id="ARBA00022729"/>
    </source>
</evidence>
<keyword evidence="9" id="KW-0472">Membrane</keyword>
<dbReference type="CDD" id="cd00054">
    <property type="entry name" value="EGF_CA"/>
    <property type="match status" value="2"/>
</dbReference>
<evidence type="ECO:0000256" key="4">
    <source>
        <dbReference type="ARBA" id="ARBA00022530"/>
    </source>
</evidence>
<keyword evidence="11" id="KW-0325">Glycoprotein</keyword>
<dbReference type="SMART" id="SM00181">
    <property type="entry name" value="EGF"/>
    <property type="match status" value="6"/>
</dbReference>
<dbReference type="EMBL" id="CAJPWZ010001990">
    <property type="protein sequence ID" value="CAG2228185.1"/>
    <property type="molecule type" value="Genomic_DNA"/>
</dbReference>
<evidence type="ECO:0000256" key="9">
    <source>
        <dbReference type="ARBA" id="ARBA00023136"/>
    </source>
</evidence>
<dbReference type="InterPro" id="IPR018097">
    <property type="entry name" value="EGF_Ca-bd_CS"/>
</dbReference>
<dbReference type="InterPro" id="IPR056619">
    <property type="entry name" value="C8-3_MUC4"/>
</dbReference>
<dbReference type="GO" id="GO:0007160">
    <property type="term" value="P:cell-matrix adhesion"/>
    <property type="evidence" value="ECO:0007669"/>
    <property type="project" value="InterPro"/>
</dbReference>
<dbReference type="Gene3D" id="2.10.25.10">
    <property type="entry name" value="Laminin"/>
    <property type="match status" value="5"/>
</dbReference>
<keyword evidence="3" id="KW-0964">Secreted</keyword>
<dbReference type="InterPro" id="IPR003886">
    <property type="entry name" value="NIDO_dom"/>
</dbReference>
<evidence type="ECO:0000256" key="12">
    <source>
        <dbReference type="PROSITE-ProRule" id="PRU00076"/>
    </source>
</evidence>
<evidence type="ECO:0000256" key="5">
    <source>
        <dbReference type="ARBA" id="ARBA00022536"/>
    </source>
</evidence>
<keyword evidence="10" id="KW-1015">Disulfide bond</keyword>
<dbReference type="PROSITE" id="PS00022">
    <property type="entry name" value="EGF_1"/>
    <property type="match status" value="1"/>
</dbReference>
<evidence type="ECO:0000256" key="8">
    <source>
        <dbReference type="ARBA" id="ARBA00022837"/>
    </source>
</evidence>
<dbReference type="PANTHER" id="PTHR24039">
    <property type="entry name" value="FIBRILLIN-RELATED"/>
    <property type="match status" value="1"/>
</dbReference>
<dbReference type="FunFam" id="2.10.25.10:FF:000119">
    <property type="entry name" value="vitamin K-dependent protein S"/>
    <property type="match status" value="1"/>
</dbReference>
<evidence type="ECO:0000256" key="1">
    <source>
        <dbReference type="ARBA" id="ARBA00004370"/>
    </source>
</evidence>
<feature type="region of interest" description="Disordered" evidence="13">
    <location>
        <begin position="62"/>
        <end position="87"/>
    </location>
</feature>
<evidence type="ECO:0000256" key="3">
    <source>
        <dbReference type="ARBA" id="ARBA00022525"/>
    </source>
</evidence>
<comment type="caution">
    <text evidence="15">The sequence shown here is derived from an EMBL/GenBank/DDBJ whole genome shotgun (WGS) entry which is preliminary data.</text>
</comment>
<dbReference type="Pfam" id="PF23263">
    <property type="entry name" value="C8-3_MUC4"/>
    <property type="match status" value="1"/>
</dbReference>
<dbReference type="InterPro" id="IPR000742">
    <property type="entry name" value="EGF"/>
</dbReference>
<keyword evidence="6" id="KW-0732">Signal</keyword>
<evidence type="ECO:0000313" key="15">
    <source>
        <dbReference type="EMBL" id="CAG2228185.1"/>
    </source>
</evidence>
<dbReference type="PANTHER" id="PTHR24039:SF28">
    <property type="entry name" value="EGF-LIKE DOMAIN-CONTAINING PROTEIN"/>
    <property type="match status" value="1"/>
</dbReference>
<dbReference type="AlphaFoldDB" id="A0A8S3T3J3"/>
<evidence type="ECO:0000256" key="11">
    <source>
        <dbReference type="ARBA" id="ARBA00023180"/>
    </source>
</evidence>
<keyword evidence="5 12" id="KW-0245">EGF-like domain</keyword>
<gene>
    <name evidence="15" type="ORF">MEDL_41154</name>
</gene>
<dbReference type="InterPro" id="IPR001881">
    <property type="entry name" value="EGF-like_Ca-bd_dom"/>
</dbReference>
<dbReference type="PROSITE" id="PS50026">
    <property type="entry name" value="EGF_3"/>
    <property type="match status" value="1"/>
</dbReference>
<dbReference type="SMART" id="SM00179">
    <property type="entry name" value="EGF_CA"/>
    <property type="match status" value="4"/>
</dbReference>
<feature type="domain" description="EGF-like" evidence="14">
    <location>
        <begin position="635"/>
        <end position="675"/>
    </location>
</feature>
<accession>A0A8S3T3J3</accession>
<dbReference type="PROSITE" id="PS01186">
    <property type="entry name" value="EGF_2"/>
    <property type="match status" value="4"/>
</dbReference>
<dbReference type="FunFam" id="2.10.25.10:FF:000210">
    <property type="entry name" value="Hemicentin 1"/>
    <property type="match status" value="1"/>
</dbReference>
<dbReference type="Proteomes" id="UP000683360">
    <property type="component" value="Unassembled WGS sequence"/>
</dbReference>